<dbReference type="EMBL" id="HACA01003807">
    <property type="protein sequence ID" value="CDW21168.1"/>
    <property type="molecule type" value="Transcribed_RNA"/>
</dbReference>
<reference evidence="1" key="1">
    <citation type="submission" date="2014-05" db="EMBL/GenBank/DDBJ databases">
        <authorList>
            <person name="Chronopoulou M."/>
        </authorList>
    </citation>
    <scope>NUCLEOTIDE SEQUENCE</scope>
    <source>
        <tissue evidence="1">Whole organism</tissue>
    </source>
</reference>
<name>A0A0K2T560_LEPSM</name>
<evidence type="ECO:0000313" key="1">
    <source>
        <dbReference type="EMBL" id="CDW21168.1"/>
    </source>
</evidence>
<dbReference type="AlphaFoldDB" id="A0A0K2T560"/>
<organism evidence="1">
    <name type="scientific">Lepeophtheirus salmonis</name>
    <name type="common">Salmon louse</name>
    <name type="synonym">Caligus salmonis</name>
    <dbReference type="NCBI Taxonomy" id="72036"/>
    <lineage>
        <taxon>Eukaryota</taxon>
        <taxon>Metazoa</taxon>
        <taxon>Ecdysozoa</taxon>
        <taxon>Arthropoda</taxon>
        <taxon>Crustacea</taxon>
        <taxon>Multicrustacea</taxon>
        <taxon>Hexanauplia</taxon>
        <taxon>Copepoda</taxon>
        <taxon>Siphonostomatoida</taxon>
        <taxon>Caligidae</taxon>
        <taxon>Lepeophtheirus</taxon>
    </lineage>
</organism>
<accession>A0A0K2T560</accession>
<sequence length="55" mass="6501">MYTNKSYNEGESMDCSFCSEKIETSVHTSFDNISPLERICELKKKRQHTIHDFKN</sequence>
<proteinExistence type="predicted"/>
<protein>
    <submittedName>
        <fullName evidence="1">Uncharacterized protein</fullName>
    </submittedName>
</protein>